<dbReference type="EMBL" id="JAKKPZ010000002">
    <property type="protein sequence ID" value="KAI1726297.1"/>
    <property type="molecule type" value="Genomic_DNA"/>
</dbReference>
<name>A0AAD4NF60_9BILA</name>
<protein>
    <submittedName>
        <fullName evidence="2">Uncharacterized protein</fullName>
    </submittedName>
</protein>
<feature type="compositionally biased region" description="Low complexity" evidence="1">
    <location>
        <begin position="489"/>
        <end position="508"/>
    </location>
</feature>
<accession>A0AAD4NF60</accession>
<feature type="region of interest" description="Disordered" evidence="1">
    <location>
        <begin position="818"/>
        <end position="837"/>
    </location>
</feature>
<feature type="region of interest" description="Disordered" evidence="1">
    <location>
        <begin position="476"/>
        <end position="513"/>
    </location>
</feature>
<feature type="region of interest" description="Disordered" evidence="1">
    <location>
        <begin position="660"/>
        <end position="679"/>
    </location>
</feature>
<feature type="compositionally biased region" description="Basic and acidic residues" evidence="1">
    <location>
        <begin position="261"/>
        <end position="270"/>
    </location>
</feature>
<dbReference type="Proteomes" id="UP001201812">
    <property type="component" value="Unassembled WGS sequence"/>
</dbReference>
<feature type="compositionally biased region" description="Basic residues" evidence="1">
    <location>
        <begin position="232"/>
        <end position="246"/>
    </location>
</feature>
<evidence type="ECO:0000256" key="1">
    <source>
        <dbReference type="SAM" id="MobiDB-lite"/>
    </source>
</evidence>
<proteinExistence type="predicted"/>
<evidence type="ECO:0000313" key="2">
    <source>
        <dbReference type="EMBL" id="KAI1726297.1"/>
    </source>
</evidence>
<feature type="compositionally biased region" description="Polar residues" evidence="1">
    <location>
        <begin position="818"/>
        <end position="827"/>
    </location>
</feature>
<feature type="region of interest" description="Disordered" evidence="1">
    <location>
        <begin position="232"/>
        <end position="270"/>
    </location>
</feature>
<comment type="caution">
    <text evidence="2">The sequence shown here is derived from an EMBL/GenBank/DDBJ whole genome shotgun (WGS) entry which is preliminary data.</text>
</comment>
<sequence length="1293" mass="142016">MDEWPKSGDLNLKGTEDLPWEDFFEKIDQQLKSTDSTALNSLRRVTSVSSSVATLPYKKALCYGSCPTEETEQLRIVRCSYCDLIVKVVGYGHHMRLRHNYRPPPSSASNSGDDCQDFLLSPPHIPALGPSTSGAIDDQLETDLPITGDDLDLARPSSSRSFNSTTNDRICSPPYYVEQCKDLVLVLSKRSPNKATTVGPTRAVTQKIGQKTDESGKEVPTKSGPIRRRYFPRKRRGRKATSRKSVKAMDAFESENQANRNHREESYSGDRSDLLAYLEEDGSDLAFMPRLSPSTSYMENELDNTETPQLFATTSRHQIINASCQKETKIQSTTLESRNTTVDARMARMRRTVSELQGFKPPDVLNHRQISSNAQCLNRKSTSICSPDKQSSSSDTETNVLARLLKLPGLSVTALSPQGKRSPLKGMSSGPPTPELLSKVKQCLSSNSYDTDYRKKILKELDSRTLLLKTPERSFRISNGSGRVHPTCSVPLSPSSDSNYSSSSVSNDEGVPGPDGVELHNLKPSMDAASAKLRSFFLKHVESTPSTSKTTFLSNKTSVRQGEDRLSLKNECPVTTQEEYERLSKVEKECEEKLVKPQSKHQTNTRPPILKLLPAGNRVFPQTVVPFFRKSSQGQHSPLQCPETKESLTSDNRTVMLKKKNVKTSPKTSILPPLAPNKPSMIVHGSSGTRFVSVSGSTNSLIHPAIGENSANIRKMSSSTHTLTTGSNVMMQSQSSTNPMCNVDDTPTQAQMSGRLLGTQPGRIAGDTPHYVTGSSSPQIGAKDQPMALPSKLPGSRPLVKTMRQPVALKSAAVASGSSPLAGSMESISRDSSYKGKPTPPGFGLINGHMNISGNESHQYNTSNSGTTYGGELCQDWQQYMTVQGAVNDNNISTMHNFATVRTNITDTNGKLSAGQAIGSVTRPIHTLQQYQHQEQPVGAKKRLYNGVSPANYGGSSAAPAPSDQQQAQLVKKFRPIVPRITQTIQRNGAGVVPQNNTNKSFHLHYNKRQGLRKVFTSTSAENPSMVGVAMKSHTNTGSIGLQHAQQNQQHSSNATIWTVHHPQQQPSKPYANIGGTSAIPSTSAYKMQSNMLRHTNSQNSRTPNYRPIARQMRTVPNAATSSAGMQSHAQTSWTPTQRAMPQAQSNMSYSSSMQSIPWQKYNKGENEFLNGRLQPDLTMNGRWTAQQPTIPNTNPSNMGGMEASCQLLYMPTKKSKPQQNQRNGGYYTAVSSPILMPNINHQSHDMPVAQFHSLQGMEPPPVLEAEVNVTMGTEDYYNNHRPFLLNSTEDRR</sequence>
<evidence type="ECO:0000313" key="3">
    <source>
        <dbReference type="Proteomes" id="UP001201812"/>
    </source>
</evidence>
<reference evidence="2" key="1">
    <citation type="submission" date="2022-01" db="EMBL/GenBank/DDBJ databases">
        <title>Genome Sequence Resource for Two Populations of Ditylenchus destructor, the Migratory Endoparasitic Phytonematode.</title>
        <authorList>
            <person name="Zhang H."/>
            <person name="Lin R."/>
            <person name="Xie B."/>
        </authorList>
    </citation>
    <scope>NUCLEOTIDE SEQUENCE</scope>
    <source>
        <strain evidence="2">BazhouSP</strain>
    </source>
</reference>
<gene>
    <name evidence="2" type="ORF">DdX_03011</name>
</gene>
<organism evidence="2 3">
    <name type="scientific">Ditylenchus destructor</name>
    <dbReference type="NCBI Taxonomy" id="166010"/>
    <lineage>
        <taxon>Eukaryota</taxon>
        <taxon>Metazoa</taxon>
        <taxon>Ecdysozoa</taxon>
        <taxon>Nematoda</taxon>
        <taxon>Chromadorea</taxon>
        <taxon>Rhabditida</taxon>
        <taxon>Tylenchina</taxon>
        <taxon>Tylenchomorpha</taxon>
        <taxon>Sphaerularioidea</taxon>
        <taxon>Anguinidae</taxon>
        <taxon>Anguininae</taxon>
        <taxon>Ditylenchus</taxon>
    </lineage>
</organism>
<feature type="region of interest" description="Disordered" evidence="1">
    <location>
        <begin position="413"/>
        <end position="437"/>
    </location>
</feature>
<keyword evidence="3" id="KW-1185">Reference proteome</keyword>
<feature type="region of interest" description="Disordered" evidence="1">
    <location>
        <begin position="772"/>
        <end position="791"/>
    </location>
</feature>